<gene>
    <name evidence="4 6" type="primary">lptA</name>
    <name evidence="6" type="ORF">IAB19_01390</name>
</gene>
<evidence type="ECO:0000313" key="6">
    <source>
        <dbReference type="EMBL" id="MBO8415018.1"/>
    </source>
</evidence>
<evidence type="ECO:0000259" key="5">
    <source>
        <dbReference type="Pfam" id="PF03968"/>
    </source>
</evidence>
<feature type="chain" id="PRO_5039773927" description="Lipopolysaccharide export system protein LptA" evidence="4">
    <location>
        <begin position="25"/>
        <end position="172"/>
    </location>
</feature>
<name>A0A9D9D9R9_9GAMM</name>
<evidence type="ECO:0000256" key="3">
    <source>
        <dbReference type="ARBA" id="ARBA00022764"/>
    </source>
</evidence>
<dbReference type="Pfam" id="PF03968">
    <property type="entry name" value="LptD_N"/>
    <property type="match status" value="1"/>
</dbReference>
<accession>A0A9D9D9R9</accession>
<evidence type="ECO:0000256" key="4">
    <source>
        <dbReference type="HAMAP-Rule" id="MF_01914"/>
    </source>
</evidence>
<dbReference type="GO" id="GO:0043165">
    <property type="term" value="P:Gram-negative-bacterium-type cell outer membrane assembly"/>
    <property type="evidence" value="ECO:0007669"/>
    <property type="project" value="UniProtKB-UniRule"/>
</dbReference>
<dbReference type="GO" id="GO:0017089">
    <property type="term" value="F:glycolipid transfer activity"/>
    <property type="evidence" value="ECO:0007669"/>
    <property type="project" value="TreeGrafter"/>
</dbReference>
<comment type="similarity">
    <text evidence="4">Belongs to the LptA family.</text>
</comment>
<keyword evidence="2 4" id="KW-0732">Signal</keyword>
<comment type="subcellular location">
    <subcellularLocation>
        <location evidence="4">Periplasm</location>
    </subcellularLocation>
</comment>
<sequence precursor="true">MHVTNLIKCSLTAAALCCAAGAFAKSDDYSQPINVVSQEQLADLKANKIIFSGEVEATQGTMRINADKIEIIRSADGKLESIVAYGKPVTFRQTLDNGKPIHTRSSTLSYLPNQSLVVLQGKATIWQDESSMTGERIEYNIQTQKMRANNAAGQGGRVSSTFVPAEFQGDDK</sequence>
<dbReference type="InterPro" id="IPR052037">
    <property type="entry name" value="LPS_export_LptA"/>
</dbReference>
<protein>
    <recommendedName>
        <fullName evidence="4">Lipopolysaccharide export system protein LptA</fullName>
    </recommendedName>
</protein>
<dbReference type="GO" id="GO:0009279">
    <property type="term" value="C:cell outer membrane"/>
    <property type="evidence" value="ECO:0007669"/>
    <property type="project" value="TreeGrafter"/>
</dbReference>
<dbReference type="GO" id="GO:0015920">
    <property type="term" value="P:lipopolysaccharide transport"/>
    <property type="evidence" value="ECO:0007669"/>
    <property type="project" value="UniProtKB-UniRule"/>
</dbReference>
<keyword evidence="1 4" id="KW-0813">Transport</keyword>
<evidence type="ECO:0000256" key="2">
    <source>
        <dbReference type="ARBA" id="ARBA00022729"/>
    </source>
</evidence>
<dbReference type="PANTHER" id="PTHR36504">
    <property type="entry name" value="LIPOPOLYSACCHARIDE EXPORT SYSTEM PROTEIN LPTA"/>
    <property type="match status" value="1"/>
</dbReference>
<dbReference type="AlphaFoldDB" id="A0A9D9D9R9"/>
<dbReference type="InterPro" id="IPR014340">
    <property type="entry name" value="LptA"/>
</dbReference>
<feature type="domain" description="Organic solvent tolerance-like N-terminal" evidence="5">
    <location>
        <begin position="35"/>
        <end position="145"/>
    </location>
</feature>
<reference evidence="6" key="1">
    <citation type="submission" date="2020-10" db="EMBL/GenBank/DDBJ databases">
        <authorList>
            <person name="Gilroy R."/>
        </authorList>
    </citation>
    <scope>NUCLEOTIDE SEQUENCE</scope>
    <source>
        <strain evidence="6">17213</strain>
    </source>
</reference>
<comment type="function">
    <text evidence="4">Involved in the assembly of lipopolysaccharide (LPS). Required for the translocation of LPS from the inner membrane to the outer membrane. May form a bridge between the inner membrane and the outer membrane, via interactions with LptC and LptD, thereby facilitating LPS transfer across the periplasm.</text>
</comment>
<dbReference type="NCBIfam" id="TIGR03002">
    <property type="entry name" value="outer_YhbN_LptA"/>
    <property type="match status" value="1"/>
</dbReference>
<dbReference type="Gene3D" id="2.60.450.10">
    <property type="entry name" value="Lipopolysaccharide (LPS) transport protein A like domain"/>
    <property type="match status" value="1"/>
</dbReference>
<dbReference type="EMBL" id="JADINH010000023">
    <property type="protein sequence ID" value="MBO8415018.1"/>
    <property type="molecule type" value="Genomic_DNA"/>
</dbReference>
<dbReference type="PANTHER" id="PTHR36504:SF1">
    <property type="entry name" value="LIPOPOLYSACCHARIDE EXPORT SYSTEM PROTEIN LPTA"/>
    <property type="match status" value="1"/>
</dbReference>
<feature type="signal peptide" evidence="4">
    <location>
        <begin position="1"/>
        <end position="24"/>
    </location>
</feature>
<evidence type="ECO:0000256" key="1">
    <source>
        <dbReference type="ARBA" id="ARBA00022448"/>
    </source>
</evidence>
<dbReference type="GO" id="GO:0030288">
    <property type="term" value="C:outer membrane-bounded periplasmic space"/>
    <property type="evidence" value="ECO:0007669"/>
    <property type="project" value="TreeGrafter"/>
</dbReference>
<organism evidence="6 7">
    <name type="scientific">Candidatus Avisuccinivibrio stercorigallinarum</name>
    <dbReference type="NCBI Taxonomy" id="2840704"/>
    <lineage>
        <taxon>Bacteria</taxon>
        <taxon>Pseudomonadati</taxon>
        <taxon>Pseudomonadota</taxon>
        <taxon>Gammaproteobacteria</taxon>
        <taxon>Aeromonadales</taxon>
        <taxon>Succinivibrionaceae</taxon>
        <taxon>Succinivibrionaceae incertae sedis</taxon>
        <taxon>Candidatus Avisuccinivibrio</taxon>
    </lineage>
</organism>
<comment type="caution">
    <text evidence="6">The sequence shown here is derived from an EMBL/GenBank/DDBJ whole genome shotgun (WGS) entry which is preliminary data.</text>
</comment>
<dbReference type="Proteomes" id="UP000823631">
    <property type="component" value="Unassembled WGS sequence"/>
</dbReference>
<proteinExistence type="inferred from homology"/>
<evidence type="ECO:0000313" key="7">
    <source>
        <dbReference type="Proteomes" id="UP000823631"/>
    </source>
</evidence>
<dbReference type="GO" id="GO:0001530">
    <property type="term" value="F:lipopolysaccharide binding"/>
    <property type="evidence" value="ECO:0007669"/>
    <property type="project" value="InterPro"/>
</dbReference>
<comment type="subunit">
    <text evidence="4">Component of the lipopolysaccharide transport and assembly complex.</text>
</comment>
<dbReference type="InterPro" id="IPR005653">
    <property type="entry name" value="OstA-like_N"/>
</dbReference>
<keyword evidence="3 4" id="KW-0574">Periplasm</keyword>
<dbReference type="HAMAP" id="MF_01914">
    <property type="entry name" value="LPS_assembly_LptA"/>
    <property type="match status" value="1"/>
</dbReference>
<reference evidence="6" key="2">
    <citation type="journal article" date="2021" name="PeerJ">
        <title>Extensive microbial diversity within the chicken gut microbiome revealed by metagenomics and culture.</title>
        <authorList>
            <person name="Gilroy R."/>
            <person name="Ravi A."/>
            <person name="Getino M."/>
            <person name="Pursley I."/>
            <person name="Horton D.L."/>
            <person name="Alikhan N.F."/>
            <person name="Baker D."/>
            <person name="Gharbi K."/>
            <person name="Hall N."/>
            <person name="Watson M."/>
            <person name="Adriaenssens E.M."/>
            <person name="Foster-Nyarko E."/>
            <person name="Jarju S."/>
            <person name="Secka A."/>
            <person name="Antonio M."/>
            <person name="Oren A."/>
            <person name="Chaudhuri R.R."/>
            <person name="La Ragione R."/>
            <person name="Hildebrand F."/>
            <person name="Pallen M.J."/>
        </authorList>
    </citation>
    <scope>NUCLEOTIDE SEQUENCE</scope>
    <source>
        <strain evidence="6">17213</strain>
    </source>
</reference>